<dbReference type="GO" id="GO:0016853">
    <property type="term" value="F:isomerase activity"/>
    <property type="evidence" value="ECO:0007669"/>
    <property type="project" value="UniProtKB-KW"/>
</dbReference>
<dbReference type="Gene3D" id="3.90.226.10">
    <property type="entry name" value="2-enoyl-CoA Hydratase, Chain A, domain 1"/>
    <property type="match status" value="1"/>
</dbReference>
<dbReference type="Proteomes" id="UP000249616">
    <property type="component" value="Chromosome"/>
</dbReference>
<reference evidence="6 7" key="1">
    <citation type="journal article" date="2019" name="Int. J. Syst. Evol. Microbiol.">
        <title>Streptomyces cadmiisoli sp. nov., a novel actinomycete isolated from cadmium-contaminated soil.</title>
        <authorList>
            <person name="Li K."/>
            <person name="Tang X."/>
            <person name="Zhao J."/>
            <person name="Guo Y."/>
            <person name="Tang Y."/>
            <person name="Gao J."/>
        </authorList>
    </citation>
    <scope>NUCLEOTIDE SEQUENCE [LARGE SCALE GENOMIC DNA]</scope>
    <source>
        <strain evidence="6 7">ZFG47</strain>
    </source>
</reference>
<dbReference type="InterPro" id="IPR014748">
    <property type="entry name" value="Enoyl-CoA_hydra_C"/>
</dbReference>
<dbReference type="RefSeq" id="WP_112441505.1">
    <property type="nucleotide sequence ID" value="NZ_CP030073.1"/>
</dbReference>
<evidence type="ECO:0000313" key="6">
    <source>
        <dbReference type="EMBL" id="AWW41803.1"/>
    </source>
</evidence>
<evidence type="ECO:0000256" key="4">
    <source>
        <dbReference type="ARBA" id="ARBA00023717"/>
    </source>
</evidence>
<dbReference type="AlphaFoldDB" id="A0A2Z4JBS5"/>
<evidence type="ECO:0000313" key="7">
    <source>
        <dbReference type="Proteomes" id="UP000249616"/>
    </source>
</evidence>
<dbReference type="CDD" id="cd06558">
    <property type="entry name" value="crotonase-like"/>
    <property type="match status" value="1"/>
</dbReference>
<dbReference type="GO" id="GO:0006635">
    <property type="term" value="P:fatty acid beta-oxidation"/>
    <property type="evidence" value="ECO:0007669"/>
    <property type="project" value="TreeGrafter"/>
</dbReference>
<dbReference type="InterPro" id="IPR001753">
    <property type="entry name" value="Enoyl-CoA_hydra/iso"/>
</dbReference>
<dbReference type="InterPro" id="IPR029045">
    <property type="entry name" value="ClpP/crotonase-like_dom_sf"/>
</dbReference>
<accession>A0A2Z4JBS5</accession>
<gene>
    <name evidence="6" type="ORF">DN051_38490</name>
</gene>
<dbReference type="InterPro" id="IPR018376">
    <property type="entry name" value="Enoyl-CoA_hyd/isom_CS"/>
</dbReference>
<dbReference type="PROSITE" id="PS00166">
    <property type="entry name" value="ENOYL_COA_HYDRATASE"/>
    <property type="match status" value="1"/>
</dbReference>
<keyword evidence="2" id="KW-0456">Lyase</keyword>
<dbReference type="PANTHER" id="PTHR11941:SF54">
    <property type="entry name" value="ENOYL-COA HYDRATASE, MITOCHONDRIAL"/>
    <property type="match status" value="1"/>
</dbReference>
<organism evidence="6 7">
    <name type="scientific">Streptomyces cadmiisoli</name>
    <dbReference type="NCBI Taxonomy" id="2184053"/>
    <lineage>
        <taxon>Bacteria</taxon>
        <taxon>Bacillati</taxon>
        <taxon>Actinomycetota</taxon>
        <taxon>Actinomycetes</taxon>
        <taxon>Kitasatosporales</taxon>
        <taxon>Streptomycetaceae</taxon>
        <taxon>Streptomyces</taxon>
        <taxon>Streptomyces aurantiacus group</taxon>
    </lineage>
</organism>
<evidence type="ECO:0000256" key="5">
    <source>
        <dbReference type="RuleBase" id="RU003707"/>
    </source>
</evidence>
<comment type="similarity">
    <text evidence="1 5">Belongs to the enoyl-CoA hydratase/isomerase family.</text>
</comment>
<evidence type="ECO:0000256" key="1">
    <source>
        <dbReference type="ARBA" id="ARBA00005254"/>
    </source>
</evidence>
<protein>
    <submittedName>
        <fullName evidence="6">Enoyl-CoA hydratase/isomerase family protein</fullName>
    </submittedName>
</protein>
<comment type="catalytic activity">
    <reaction evidence="3">
        <text>a (3S)-3-hydroxyacyl-CoA = a (2E)-enoyl-CoA + H2O</text>
        <dbReference type="Rhea" id="RHEA:16105"/>
        <dbReference type="ChEBI" id="CHEBI:15377"/>
        <dbReference type="ChEBI" id="CHEBI:57318"/>
        <dbReference type="ChEBI" id="CHEBI:58856"/>
        <dbReference type="EC" id="4.2.1.17"/>
    </reaction>
</comment>
<proteinExistence type="inferred from homology"/>
<name>A0A2Z4JBS5_9ACTN</name>
<dbReference type="GO" id="GO:0004300">
    <property type="term" value="F:enoyl-CoA hydratase activity"/>
    <property type="evidence" value="ECO:0007669"/>
    <property type="project" value="UniProtKB-EC"/>
</dbReference>
<comment type="catalytic activity">
    <reaction evidence="4">
        <text>a 4-saturated-(3S)-3-hydroxyacyl-CoA = a (3E)-enoyl-CoA + H2O</text>
        <dbReference type="Rhea" id="RHEA:20724"/>
        <dbReference type="ChEBI" id="CHEBI:15377"/>
        <dbReference type="ChEBI" id="CHEBI:58521"/>
        <dbReference type="ChEBI" id="CHEBI:137480"/>
        <dbReference type="EC" id="4.2.1.17"/>
    </reaction>
</comment>
<evidence type="ECO:0000256" key="2">
    <source>
        <dbReference type="ARBA" id="ARBA00023239"/>
    </source>
</evidence>
<dbReference type="EMBL" id="CP030073">
    <property type="protein sequence ID" value="AWW41803.1"/>
    <property type="molecule type" value="Genomic_DNA"/>
</dbReference>
<dbReference type="Gene3D" id="1.10.12.10">
    <property type="entry name" value="Lyase 2-enoyl-coa Hydratase, Chain A, domain 2"/>
    <property type="match status" value="1"/>
</dbReference>
<evidence type="ECO:0000256" key="3">
    <source>
        <dbReference type="ARBA" id="ARBA00023709"/>
    </source>
</evidence>
<keyword evidence="7" id="KW-1185">Reference proteome</keyword>
<dbReference type="KEGG" id="scad:DN051_38490"/>
<sequence>MTHPRPALPGLGTEHVLLDVADRVATLTLNRPAKLNAVTPEMSGALVRAIQWCDTTDDVRAIVVTGAGERSFSVGSDIGELDRYATPWDYRNRVDYCDAIRSARTPTIAAVRGYALGGGLETALSCDIRLASSDASFGAPEITLGWIGGGGMAAFLNRAAGPSNAALMLLAGERIDAARALQWHLVSEVVEGAELLGRARTLAAVIASRAPVAAETAKINLRAAGNLPEDQALAYERDLQTICFATEDAAEGRRAFAERRAPVFRKR</sequence>
<keyword evidence="6" id="KW-0413">Isomerase</keyword>
<dbReference type="Pfam" id="PF00378">
    <property type="entry name" value="ECH_1"/>
    <property type="match status" value="1"/>
</dbReference>
<dbReference type="SUPFAM" id="SSF52096">
    <property type="entry name" value="ClpP/crotonase"/>
    <property type="match status" value="1"/>
</dbReference>
<dbReference type="PANTHER" id="PTHR11941">
    <property type="entry name" value="ENOYL-COA HYDRATASE-RELATED"/>
    <property type="match status" value="1"/>
</dbReference>